<dbReference type="EMBL" id="VLXZ01000005">
    <property type="protein sequence ID" value="TSB46828.1"/>
    <property type="molecule type" value="Genomic_DNA"/>
</dbReference>
<dbReference type="InterPro" id="IPR008407">
    <property type="entry name" value="Brnchd-chn_aa_trnsp_AzlD"/>
</dbReference>
<proteinExistence type="predicted"/>
<name>A0A553ZZF5_9BACI</name>
<dbReference type="Pfam" id="PF05437">
    <property type="entry name" value="AzlD"/>
    <property type="match status" value="1"/>
</dbReference>
<feature type="transmembrane region" description="Helical" evidence="1">
    <location>
        <begin position="6"/>
        <end position="27"/>
    </location>
</feature>
<feature type="transmembrane region" description="Helical" evidence="1">
    <location>
        <begin position="88"/>
        <end position="105"/>
    </location>
</feature>
<protein>
    <submittedName>
        <fullName evidence="2">AzlD domain-containing protein</fullName>
    </submittedName>
</protein>
<evidence type="ECO:0000313" key="3">
    <source>
        <dbReference type="Proteomes" id="UP000318521"/>
    </source>
</evidence>
<feature type="transmembrane region" description="Helical" evidence="1">
    <location>
        <begin position="39"/>
        <end position="59"/>
    </location>
</feature>
<comment type="caution">
    <text evidence="2">The sequence shown here is derived from an EMBL/GenBank/DDBJ whole genome shotgun (WGS) entry which is preliminary data.</text>
</comment>
<keyword evidence="1" id="KW-0472">Membrane</keyword>
<dbReference type="AlphaFoldDB" id="A0A553ZZF5"/>
<accession>A0A553ZZF5</accession>
<evidence type="ECO:0000313" key="2">
    <source>
        <dbReference type="EMBL" id="TSB46828.1"/>
    </source>
</evidence>
<keyword evidence="3" id="KW-1185">Reference proteome</keyword>
<reference evidence="2 3" key="1">
    <citation type="submission" date="2019-07" db="EMBL/GenBank/DDBJ databases">
        <authorList>
            <person name="Park Y.J."/>
            <person name="Jeong S.E."/>
            <person name="Jung H.S."/>
        </authorList>
    </citation>
    <scope>NUCLEOTIDE SEQUENCE [LARGE SCALE GENOMIC DNA]</scope>
    <source>
        <strain evidence="3">P16(2019)</strain>
    </source>
</reference>
<keyword evidence="1" id="KW-0812">Transmembrane</keyword>
<sequence length="106" mass="11694">MTDYFYVVIIGCALVTLLPRILPFIVVRKVNLPEPFLKWLSFIPVCILTALIVDELLITEEVGTIQLNMNAIIAAVPTLIVALRTKSLSLTVLTGVVAMALVRLFI</sequence>
<gene>
    <name evidence="2" type="ORF">FN960_09675</name>
</gene>
<dbReference type="Proteomes" id="UP000318521">
    <property type="component" value="Unassembled WGS sequence"/>
</dbReference>
<evidence type="ECO:0000256" key="1">
    <source>
        <dbReference type="SAM" id="Phobius"/>
    </source>
</evidence>
<dbReference type="RefSeq" id="WP_143848723.1">
    <property type="nucleotide sequence ID" value="NZ_VLXZ01000005.1"/>
</dbReference>
<dbReference type="OrthoDB" id="7870017at2"/>
<organism evidence="2 3">
    <name type="scientific">Alkalicoccobacillus porphyridii</name>
    <dbReference type="NCBI Taxonomy" id="2597270"/>
    <lineage>
        <taxon>Bacteria</taxon>
        <taxon>Bacillati</taxon>
        <taxon>Bacillota</taxon>
        <taxon>Bacilli</taxon>
        <taxon>Bacillales</taxon>
        <taxon>Bacillaceae</taxon>
        <taxon>Alkalicoccobacillus</taxon>
    </lineage>
</organism>
<keyword evidence="1" id="KW-1133">Transmembrane helix</keyword>